<reference evidence="2 3" key="1">
    <citation type="submission" date="2023-04" db="EMBL/GenBank/DDBJ databases">
        <title>YMD61, complete Genome.</title>
        <authorList>
            <person name="Zhang J."/>
        </authorList>
    </citation>
    <scope>NUCLEOTIDE SEQUENCE [LARGE SCALE GENOMIC DNA]</scope>
    <source>
        <strain evidence="2 3">YMD61</strain>
    </source>
</reference>
<dbReference type="Pfam" id="PF12291">
    <property type="entry name" value="DUF3623"/>
    <property type="match status" value="1"/>
</dbReference>
<organism evidence="2 3">
    <name type="scientific">Fuscovulum ytuae</name>
    <dbReference type="NCBI Taxonomy" id="3042299"/>
    <lineage>
        <taxon>Bacteria</taxon>
        <taxon>Pseudomonadati</taxon>
        <taxon>Pseudomonadota</taxon>
        <taxon>Alphaproteobacteria</taxon>
        <taxon>Rhodobacterales</taxon>
        <taxon>Paracoccaceae</taxon>
        <taxon>Fuscovulum</taxon>
    </lineage>
</organism>
<feature type="transmembrane region" description="Helical" evidence="1">
    <location>
        <begin position="142"/>
        <end position="164"/>
    </location>
</feature>
<protein>
    <submittedName>
        <fullName evidence="2">Photosynthetic complex assembly protein PuhE</fullName>
    </submittedName>
</protein>
<sequence>MNTPWIAAVAALFLWWFSTGIILWRVKRADQEGRDAHLWSVILGLPLLLGGFVALRHTLQDDTAIGAFTAFVAALAIWGWLELAFLSGIIAGPNTAPCPPYAPLWERFIRAVGTILWHELALMGTLGVIAQISEGATNRFALWTFAILFFARISAKLNLFFGVPRIHTEFLPRPLAHLASHFRRASMNAFFPASITALSFAVACFLERLWSAQTEGQVIGYTLLSALTLLALLEHWFMVVPLPDQKLWRWMLPAQRPDLTTAKTTGLTRPDQPLTVRK</sequence>
<evidence type="ECO:0000256" key="1">
    <source>
        <dbReference type="SAM" id="Phobius"/>
    </source>
</evidence>
<keyword evidence="3" id="KW-1185">Reference proteome</keyword>
<feature type="transmembrane region" description="Helical" evidence="1">
    <location>
        <begin position="65"/>
        <end position="87"/>
    </location>
</feature>
<dbReference type="InterPro" id="IPR017496">
    <property type="entry name" value="Photo_alph_chp2"/>
</dbReference>
<evidence type="ECO:0000313" key="2">
    <source>
        <dbReference type="EMBL" id="WGV17483.1"/>
    </source>
</evidence>
<proteinExistence type="predicted"/>
<name>A0ABY8Q9C1_9RHOB</name>
<feature type="transmembrane region" description="Helical" evidence="1">
    <location>
        <begin position="185"/>
        <end position="206"/>
    </location>
</feature>
<feature type="transmembrane region" description="Helical" evidence="1">
    <location>
        <begin position="6"/>
        <end position="26"/>
    </location>
</feature>
<dbReference type="EMBL" id="CP124535">
    <property type="protein sequence ID" value="WGV17483.1"/>
    <property type="molecule type" value="Genomic_DNA"/>
</dbReference>
<feature type="transmembrane region" description="Helical" evidence="1">
    <location>
        <begin position="218"/>
        <end position="242"/>
    </location>
</feature>
<keyword evidence="1" id="KW-0812">Transmembrane</keyword>
<feature type="transmembrane region" description="Helical" evidence="1">
    <location>
        <begin position="38"/>
        <end position="59"/>
    </location>
</feature>
<dbReference type="NCBIfam" id="TIGR03055">
    <property type="entry name" value="photo_alph_chp2"/>
    <property type="match status" value="1"/>
</dbReference>
<dbReference type="Proteomes" id="UP001230978">
    <property type="component" value="Chromosome"/>
</dbReference>
<keyword evidence="1" id="KW-0472">Membrane</keyword>
<keyword evidence="1" id="KW-1133">Transmembrane helix</keyword>
<accession>A0ABY8Q9C1</accession>
<gene>
    <name evidence="2" type="primary">puhE</name>
    <name evidence="2" type="ORF">QF092_06765</name>
</gene>
<dbReference type="RefSeq" id="WP_281468815.1">
    <property type="nucleotide sequence ID" value="NZ_CP124535.1"/>
</dbReference>
<evidence type="ECO:0000313" key="3">
    <source>
        <dbReference type="Proteomes" id="UP001230978"/>
    </source>
</evidence>